<reference evidence="4 5" key="1">
    <citation type="submission" date="2024-10" db="EMBL/GenBank/DDBJ databases">
        <title>Updated reference genomes for cyclostephanoid diatoms.</title>
        <authorList>
            <person name="Roberts W.R."/>
            <person name="Alverson A.J."/>
        </authorList>
    </citation>
    <scope>NUCLEOTIDE SEQUENCE [LARGE SCALE GENOMIC DNA]</scope>
    <source>
        <strain evidence="4 5">AJA010-31</strain>
    </source>
</reference>
<proteinExistence type="predicted"/>
<dbReference type="SUPFAM" id="SSF55797">
    <property type="entry name" value="PR-1-like"/>
    <property type="match status" value="1"/>
</dbReference>
<name>A0ABD3QY96_9STRA</name>
<keyword evidence="5" id="KW-1185">Reference proteome</keyword>
<dbReference type="PANTHER" id="PTHR10334">
    <property type="entry name" value="CYSTEINE-RICH SECRETORY PROTEIN-RELATED"/>
    <property type="match status" value="1"/>
</dbReference>
<gene>
    <name evidence="4" type="ORF">ACHAWO_000709</name>
</gene>
<sequence length="232" mass="25239">MKSITVALSFLLATLASSEFTTLNSAHPEEAGAAIDIVPDEPSSNGLRQNSRSLQSGPNAEKRKINWRKVHNAARKKYQVQYGGTFTPIKWSDELHSEALLWAKELVSNCVNRLPGSAKNPNNYGVNAAMNSKSRIFRSPFAVMNTWENKLQYGYPANSVMTQVLWGKTKYVGCADAASSGDAEKCSASVCYYAKAGNCAFGRFNGNWTQAVVSGPACSTNCPSDVVDEEYC</sequence>
<dbReference type="SMART" id="SM00198">
    <property type="entry name" value="SCP"/>
    <property type="match status" value="1"/>
</dbReference>
<protein>
    <recommendedName>
        <fullName evidence="3">SCP domain-containing protein</fullName>
    </recommendedName>
</protein>
<evidence type="ECO:0000313" key="4">
    <source>
        <dbReference type="EMBL" id="KAL3805174.1"/>
    </source>
</evidence>
<evidence type="ECO:0000256" key="1">
    <source>
        <dbReference type="SAM" id="MobiDB-lite"/>
    </source>
</evidence>
<dbReference type="Gene3D" id="3.40.33.10">
    <property type="entry name" value="CAP"/>
    <property type="match status" value="1"/>
</dbReference>
<dbReference type="EMBL" id="JALLPJ020000014">
    <property type="protein sequence ID" value="KAL3805174.1"/>
    <property type="molecule type" value="Genomic_DNA"/>
</dbReference>
<dbReference type="AlphaFoldDB" id="A0ABD3QY96"/>
<dbReference type="InterPro" id="IPR014044">
    <property type="entry name" value="CAP_dom"/>
</dbReference>
<dbReference type="FunFam" id="3.40.33.10:FF:000040">
    <property type="entry name" value="Predicted protein"/>
    <property type="match status" value="1"/>
</dbReference>
<dbReference type="Pfam" id="PF00188">
    <property type="entry name" value="CAP"/>
    <property type="match status" value="1"/>
</dbReference>
<feature type="domain" description="SCP" evidence="3">
    <location>
        <begin position="62"/>
        <end position="201"/>
    </location>
</feature>
<evidence type="ECO:0000256" key="2">
    <source>
        <dbReference type="SAM" id="SignalP"/>
    </source>
</evidence>
<evidence type="ECO:0000313" key="5">
    <source>
        <dbReference type="Proteomes" id="UP001530400"/>
    </source>
</evidence>
<evidence type="ECO:0000259" key="3">
    <source>
        <dbReference type="SMART" id="SM00198"/>
    </source>
</evidence>
<keyword evidence="2" id="KW-0732">Signal</keyword>
<dbReference type="InterPro" id="IPR035940">
    <property type="entry name" value="CAP_sf"/>
</dbReference>
<dbReference type="Proteomes" id="UP001530400">
    <property type="component" value="Unassembled WGS sequence"/>
</dbReference>
<feature type="chain" id="PRO_5044817256" description="SCP domain-containing protein" evidence="2">
    <location>
        <begin position="19"/>
        <end position="232"/>
    </location>
</feature>
<accession>A0ABD3QY96</accession>
<feature type="region of interest" description="Disordered" evidence="1">
    <location>
        <begin position="37"/>
        <end position="62"/>
    </location>
</feature>
<comment type="caution">
    <text evidence="4">The sequence shown here is derived from an EMBL/GenBank/DDBJ whole genome shotgun (WGS) entry which is preliminary data.</text>
</comment>
<feature type="signal peptide" evidence="2">
    <location>
        <begin position="1"/>
        <end position="18"/>
    </location>
</feature>
<organism evidence="4 5">
    <name type="scientific">Cyclotella atomus</name>
    <dbReference type="NCBI Taxonomy" id="382360"/>
    <lineage>
        <taxon>Eukaryota</taxon>
        <taxon>Sar</taxon>
        <taxon>Stramenopiles</taxon>
        <taxon>Ochrophyta</taxon>
        <taxon>Bacillariophyta</taxon>
        <taxon>Coscinodiscophyceae</taxon>
        <taxon>Thalassiosirophycidae</taxon>
        <taxon>Stephanodiscales</taxon>
        <taxon>Stephanodiscaceae</taxon>
        <taxon>Cyclotella</taxon>
    </lineage>
</organism>
<feature type="compositionally biased region" description="Polar residues" evidence="1">
    <location>
        <begin position="42"/>
        <end position="58"/>
    </location>
</feature>
<dbReference type="InterPro" id="IPR001283">
    <property type="entry name" value="CRISP-related"/>
</dbReference>